<evidence type="ECO:0000313" key="1">
    <source>
        <dbReference type="EMBL" id="AFV12668.1"/>
    </source>
</evidence>
<accession>K4LIE4</accession>
<dbReference type="HOGENOM" id="CLU_1127457_0_0_9"/>
<organism evidence="1 2">
    <name type="scientific">Thermacetogenium phaeum (strain ATCC BAA-254 / DSM 26808 / PB)</name>
    <dbReference type="NCBI Taxonomy" id="1089553"/>
    <lineage>
        <taxon>Bacteria</taxon>
        <taxon>Bacillati</taxon>
        <taxon>Bacillota</taxon>
        <taxon>Clostridia</taxon>
        <taxon>Thermoanaerobacterales</taxon>
        <taxon>Thermoanaerobacteraceae</taxon>
        <taxon>Thermacetogenium</taxon>
    </lineage>
</organism>
<dbReference type="RefSeq" id="WP_015051530.1">
    <property type="nucleotide sequence ID" value="NC_018870.1"/>
</dbReference>
<dbReference type="KEGG" id="tpz:Tph_c24940"/>
<name>K4LIE4_THEPS</name>
<dbReference type="Proteomes" id="UP000000467">
    <property type="component" value="Chromosome"/>
</dbReference>
<dbReference type="eggNOG" id="COG5266">
    <property type="taxonomic scope" value="Bacteria"/>
</dbReference>
<protein>
    <submittedName>
        <fullName evidence="1">Putative nickel transport complex, NikM subunit</fullName>
    </submittedName>
</protein>
<reference evidence="1 2" key="1">
    <citation type="journal article" date="2012" name="BMC Genomics">
        <title>Genome-guided analysis of physiological and morphological traits of the fermentative acetate oxidizer Thermacetogenium phaeum.</title>
        <authorList>
            <person name="Oehler D."/>
            <person name="Poehlein A."/>
            <person name="Leimbach A."/>
            <person name="Muller N."/>
            <person name="Daniel R."/>
            <person name="Gottschalk G."/>
            <person name="Schink B."/>
        </authorList>
    </citation>
    <scope>NUCLEOTIDE SEQUENCE [LARGE SCALE GENOMIC DNA]</scope>
    <source>
        <strain evidence="2">ATCC BAA-254 / DSM 26808 / PB</strain>
    </source>
</reference>
<dbReference type="Pfam" id="PF10670">
    <property type="entry name" value="DUF4198"/>
    <property type="match status" value="1"/>
</dbReference>
<proteinExistence type="predicted"/>
<evidence type="ECO:0000313" key="2">
    <source>
        <dbReference type="Proteomes" id="UP000000467"/>
    </source>
</evidence>
<sequence length="247" mass="27548">MTSFRDTTHLVVQGHEGWLEFRSSHGHRCSPVELLFKWGHNMKVDGLCRKEILKSYLIEPDGKKSELSIGGPEETAYKITFIPEQTGFYRPVVEAEGVFTVTVDGQYLNVPKKDCEFPLESVAYTQYAGAVVPVGHDLEGAVQAVGGNLELLPLFWKPWKVGDTIELQVKYKGAPAAGTQVALINGMADDKDEPQLKDTNGAGKAAFTFDKPGFYLALVRYIDNDDVQEGYYDRRNYTATLFIMVTK</sequence>
<dbReference type="EMBL" id="CP003732">
    <property type="protein sequence ID" value="AFV12668.1"/>
    <property type="molecule type" value="Genomic_DNA"/>
</dbReference>
<dbReference type="OrthoDB" id="1805637at2"/>
<gene>
    <name evidence="1" type="ordered locus">Tph_c24940</name>
</gene>
<keyword evidence="2" id="KW-1185">Reference proteome</keyword>
<dbReference type="InterPro" id="IPR019613">
    <property type="entry name" value="DUF4198"/>
</dbReference>
<dbReference type="AlphaFoldDB" id="K4LIE4"/>